<keyword evidence="1" id="KW-1185">Reference proteome</keyword>
<proteinExistence type="predicted"/>
<dbReference type="GeneID" id="102980737"/>
<protein>
    <submittedName>
        <fullName evidence="2">Uncharacterized protein C12orf60 homolog isoform X2</fullName>
    </submittedName>
</protein>
<organism evidence="1 2">
    <name type="scientific">Physeter macrocephalus</name>
    <name type="common">Sperm whale</name>
    <name type="synonym">Physeter catodon</name>
    <dbReference type="NCBI Taxonomy" id="9755"/>
    <lineage>
        <taxon>Eukaryota</taxon>
        <taxon>Metazoa</taxon>
        <taxon>Chordata</taxon>
        <taxon>Craniata</taxon>
        <taxon>Vertebrata</taxon>
        <taxon>Euteleostomi</taxon>
        <taxon>Mammalia</taxon>
        <taxon>Eutheria</taxon>
        <taxon>Laurasiatheria</taxon>
        <taxon>Artiodactyla</taxon>
        <taxon>Whippomorpha</taxon>
        <taxon>Cetacea</taxon>
        <taxon>Odontoceti</taxon>
        <taxon>Physeteridae</taxon>
        <taxon>Physeter</taxon>
    </lineage>
</organism>
<reference evidence="2" key="1">
    <citation type="submission" date="2025-08" db="UniProtKB">
        <authorList>
            <consortium name="RefSeq"/>
        </authorList>
    </citation>
    <scope>IDENTIFICATION</scope>
    <source>
        <tissue evidence="2">Muscle</tissue>
    </source>
</reference>
<dbReference type="RefSeq" id="XP_028346851.1">
    <property type="nucleotide sequence ID" value="XM_028491050.1"/>
</dbReference>
<dbReference type="Proteomes" id="UP000248484">
    <property type="component" value="Chromosome 6"/>
</dbReference>
<accession>A0A455BSL4</accession>
<evidence type="ECO:0000313" key="2">
    <source>
        <dbReference type="RefSeq" id="XP_028346851.1"/>
    </source>
</evidence>
<dbReference type="OrthoDB" id="10539488at2759"/>
<evidence type="ECO:0000313" key="1">
    <source>
        <dbReference type="Proteomes" id="UP000248484"/>
    </source>
</evidence>
<gene>
    <name evidence="2" type="primary">C6H12orf60</name>
</gene>
<dbReference type="AlphaFoldDB" id="A0A455BSL4"/>
<sequence>MDHLKFSIAREASSFLPVLKVNYLLSKPKRHPKTTHITLECLPKNPHVFRSHHEVKTPVSDFEFRRSPTTSPFRYLDRPD</sequence>
<dbReference type="CTD" id="123639970"/>
<name>A0A455BSL4_PHYMC</name>